<organism evidence="4 5">
    <name type="scientific">Candidatus Glassbacteria bacterium RBG_16_58_8</name>
    <dbReference type="NCBI Taxonomy" id="1817866"/>
    <lineage>
        <taxon>Bacteria</taxon>
        <taxon>Candidatus Glassiibacteriota</taxon>
    </lineage>
</organism>
<dbReference type="PROSITE" id="PS00061">
    <property type="entry name" value="ADH_SHORT"/>
    <property type="match status" value="1"/>
</dbReference>
<proteinExistence type="inferred from homology"/>
<feature type="domain" description="Ketoreductase" evidence="3">
    <location>
        <begin position="5"/>
        <end position="184"/>
    </location>
</feature>
<dbReference type="InterPro" id="IPR002347">
    <property type="entry name" value="SDR_fam"/>
</dbReference>
<dbReference type="SUPFAM" id="SSF51735">
    <property type="entry name" value="NAD(P)-binding Rossmann-fold domains"/>
    <property type="match status" value="1"/>
</dbReference>
<comment type="similarity">
    <text evidence="1 2">Belongs to the short-chain dehydrogenases/reductases (SDR) family.</text>
</comment>
<name>A0A1F5YCK8_9BACT</name>
<dbReference type="Gene3D" id="3.40.50.720">
    <property type="entry name" value="NAD(P)-binding Rossmann-like Domain"/>
    <property type="match status" value="1"/>
</dbReference>
<dbReference type="Proteomes" id="UP000179034">
    <property type="component" value="Unassembled WGS sequence"/>
</dbReference>
<evidence type="ECO:0000256" key="1">
    <source>
        <dbReference type="ARBA" id="ARBA00006484"/>
    </source>
</evidence>
<dbReference type="GO" id="GO:0032787">
    <property type="term" value="P:monocarboxylic acid metabolic process"/>
    <property type="evidence" value="ECO:0007669"/>
    <property type="project" value="UniProtKB-ARBA"/>
</dbReference>
<dbReference type="SMART" id="SM00822">
    <property type="entry name" value="PKS_KR"/>
    <property type="match status" value="1"/>
</dbReference>
<dbReference type="InterPro" id="IPR050259">
    <property type="entry name" value="SDR"/>
</dbReference>
<dbReference type="AlphaFoldDB" id="A0A1F5YCK8"/>
<dbReference type="CDD" id="cd05233">
    <property type="entry name" value="SDR_c"/>
    <property type="match status" value="1"/>
</dbReference>
<reference evidence="4 5" key="1">
    <citation type="journal article" date="2016" name="Nat. Commun.">
        <title>Thousands of microbial genomes shed light on interconnected biogeochemical processes in an aquifer system.</title>
        <authorList>
            <person name="Anantharaman K."/>
            <person name="Brown C.T."/>
            <person name="Hug L.A."/>
            <person name="Sharon I."/>
            <person name="Castelle C.J."/>
            <person name="Probst A.J."/>
            <person name="Thomas B.C."/>
            <person name="Singh A."/>
            <person name="Wilkins M.J."/>
            <person name="Karaoz U."/>
            <person name="Brodie E.L."/>
            <person name="Williams K.H."/>
            <person name="Hubbard S.S."/>
            <person name="Banfield J.F."/>
        </authorList>
    </citation>
    <scope>NUCLEOTIDE SEQUENCE [LARGE SCALE GENOMIC DNA]</scope>
</reference>
<dbReference type="EMBL" id="MFIW01000038">
    <property type="protein sequence ID" value="OGF97910.1"/>
    <property type="molecule type" value="Genomic_DNA"/>
</dbReference>
<accession>A0A1F5YCK8</accession>
<dbReference type="Pfam" id="PF00106">
    <property type="entry name" value="adh_short"/>
    <property type="match status" value="1"/>
</dbReference>
<dbReference type="PRINTS" id="PR00080">
    <property type="entry name" value="SDRFAMILY"/>
</dbReference>
<gene>
    <name evidence="4" type="ORF">A2Z06_03840</name>
</gene>
<dbReference type="InterPro" id="IPR057326">
    <property type="entry name" value="KR_dom"/>
</dbReference>
<evidence type="ECO:0000256" key="2">
    <source>
        <dbReference type="RuleBase" id="RU000363"/>
    </source>
</evidence>
<evidence type="ECO:0000313" key="4">
    <source>
        <dbReference type="EMBL" id="OGF97910.1"/>
    </source>
</evidence>
<evidence type="ECO:0000259" key="3">
    <source>
        <dbReference type="SMART" id="SM00822"/>
    </source>
</evidence>
<dbReference type="PANTHER" id="PTHR42879:SF2">
    <property type="entry name" value="3-OXOACYL-[ACYL-CARRIER-PROTEIN] REDUCTASE FABG"/>
    <property type="match status" value="1"/>
</dbReference>
<feature type="non-terminal residue" evidence="4">
    <location>
        <position position="223"/>
    </location>
</feature>
<dbReference type="FunFam" id="3.40.50.720:FF:000084">
    <property type="entry name" value="Short-chain dehydrogenase reductase"/>
    <property type="match status" value="1"/>
</dbReference>
<evidence type="ECO:0000313" key="5">
    <source>
        <dbReference type="Proteomes" id="UP000179034"/>
    </source>
</evidence>
<comment type="caution">
    <text evidence="4">The sequence shown here is derived from an EMBL/GenBank/DDBJ whole genome shotgun (WGS) entry which is preliminary data.</text>
</comment>
<dbReference type="PANTHER" id="PTHR42879">
    <property type="entry name" value="3-OXOACYL-(ACYL-CARRIER-PROTEIN) REDUCTASE"/>
    <property type="match status" value="1"/>
</dbReference>
<protein>
    <recommendedName>
        <fullName evidence="3">Ketoreductase domain-containing protein</fullName>
    </recommendedName>
</protein>
<sequence length="223" mass="24360">MNAKKVVLVTGGGRGIGRAIALEFAHAGYRVAVASDVKREVERVRKECVKAGVESLALRVDVREEEAVREMVRETVSRLGPLDILVTAAGVLDLRPTVETELAVWEQILAINLTGTFLCVREALREMLQREWGRIICISSVAGRLGSKHGAAYSASKHGVLGLVRSLALEVAAQGVTVNAICPGFVETKMAREIKPVEARLEGIDENKLIEERLRQIPIGRYL</sequence>
<dbReference type="InterPro" id="IPR020904">
    <property type="entry name" value="Sc_DH/Rdtase_CS"/>
</dbReference>
<dbReference type="InterPro" id="IPR036291">
    <property type="entry name" value="NAD(P)-bd_dom_sf"/>
</dbReference>
<dbReference type="PRINTS" id="PR00081">
    <property type="entry name" value="GDHRDH"/>
</dbReference>